<dbReference type="InterPro" id="IPR043727">
    <property type="entry name" value="Lmo0937-like"/>
</dbReference>
<keyword evidence="1" id="KW-0812">Transmembrane</keyword>
<keyword evidence="1" id="KW-0472">Membrane</keyword>
<feature type="transmembrane region" description="Helical" evidence="1">
    <location>
        <begin position="27"/>
        <end position="46"/>
    </location>
</feature>
<dbReference type="KEGG" id="cagg:HYG79_06335"/>
<dbReference type="Pfam" id="PF18919">
    <property type="entry name" value="DUF5670"/>
    <property type="match status" value="1"/>
</dbReference>
<gene>
    <name evidence="2" type="ORF">HYG79_06335</name>
</gene>
<dbReference type="Proteomes" id="UP000509302">
    <property type="component" value="Chromosome"/>
</dbReference>
<dbReference type="AlphaFoldDB" id="A0A7H9ANL1"/>
<reference evidence="2 3" key="1">
    <citation type="journal article" date="2006" name="Int. J. Syst. Evol. Microbiol.">
        <title>Costertonia aggregata gen. nov., sp. nov., a mesophilic marine bacterium of the family Flavobacteriaceae, isolated from a mature biofilm.</title>
        <authorList>
            <person name="Kwon K.K."/>
            <person name="Lee Y.K."/>
            <person name="Lee H.K."/>
        </authorList>
    </citation>
    <scope>NUCLEOTIDE SEQUENCE [LARGE SCALE GENOMIC DNA]</scope>
    <source>
        <strain evidence="2 3">KCCM 42265</strain>
    </source>
</reference>
<proteinExistence type="predicted"/>
<name>A0A7H9ANL1_9FLAO</name>
<evidence type="ECO:0000256" key="1">
    <source>
        <dbReference type="SAM" id="Phobius"/>
    </source>
</evidence>
<sequence length="48" mass="5364">MSKFLTITAVLLLGAWAIGFFRYDLGLTIHILLLLATLAFIIKVLTEK</sequence>
<accession>A0A7H9ANL1</accession>
<dbReference type="NCBIfam" id="NF033488">
    <property type="entry name" value="lmo0937_fam_TM"/>
    <property type="match status" value="1"/>
</dbReference>
<evidence type="ECO:0000313" key="2">
    <source>
        <dbReference type="EMBL" id="QLG44984.1"/>
    </source>
</evidence>
<organism evidence="2 3">
    <name type="scientific">Costertonia aggregata</name>
    <dbReference type="NCBI Taxonomy" id="343403"/>
    <lineage>
        <taxon>Bacteria</taxon>
        <taxon>Pseudomonadati</taxon>
        <taxon>Bacteroidota</taxon>
        <taxon>Flavobacteriia</taxon>
        <taxon>Flavobacteriales</taxon>
        <taxon>Flavobacteriaceae</taxon>
        <taxon>Costertonia</taxon>
    </lineage>
</organism>
<protein>
    <submittedName>
        <fullName evidence="2">Lmo0937 family membrane protein</fullName>
    </submittedName>
</protein>
<keyword evidence="1" id="KW-1133">Transmembrane helix</keyword>
<evidence type="ECO:0000313" key="3">
    <source>
        <dbReference type="Proteomes" id="UP000509302"/>
    </source>
</evidence>
<keyword evidence="3" id="KW-1185">Reference proteome</keyword>
<dbReference type="RefSeq" id="WP_179241274.1">
    <property type="nucleotide sequence ID" value="NZ_CP058595.1"/>
</dbReference>
<dbReference type="EMBL" id="CP058595">
    <property type="protein sequence ID" value="QLG44984.1"/>
    <property type="molecule type" value="Genomic_DNA"/>
</dbReference>